<dbReference type="EMBL" id="JAMXLR010000051">
    <property type="protein sequence ID" value="MCO6045258.1"/>
    <property type="molecule type" value="Genomic_DNA"/>
</dbReference>
<evidence type="ECO:0000313" key="1">
    <source>
        <dbReference type="EMBL" id="MCO6045258.1"/>
    </source>
</evidence>
<dbReference type="InterPro" id="IPR034122">
    <property type="entry name" value="Retropepsin-like_bacterial"/>
</dbReference>
<dbReference type="GO" id="GO:0006508">
    <property type="term" value="P:proteolysis"/>
    <property type="evidence" value="ECO:0007669"/>
    <property type="project" value="UniProtKB-KW"/>
</dbReference>
<dbReference type="AlphaFoldDB" id="A0A9X2FBL7"/>
<dbReference type="Gene3D" id="2.40.70.10">
    <property type="entry name" value="Acid Proteases"/>
    <property type="match status" value="1"/>
</dbReference>
<comment type="caution">
    <text evidence="1">The sequence shown here is derived from an EMBL/GenBank/DDBJ whole genome shotgun (WGS) entry which is preliminary data.</text>
</comment>
<organism evidence="1 2">
    <name type="scientific">Aeoliella straminimaris</name>
    <dbReference type="NCBI Taxonomy" id="2954799"/>
    <lineage>
        <taxon>Bacteria</taxon>
        <taxon>Pseudomonadati</taxon>
        <taxon>Planctomycetota</taxon>
        <taxon>Planctomycetia</taxon>
        <taxon>Pirellulales</taxon>
        <taxon>Lacipirellulaceae</taxon>
        <taxon>Aeoliella</taxon>
    </lineage>
</organism>
<dbReference type="CDD" id="cd05483">
    <property type="entry name" value="retropepsin_like_bacteria"/>
    <property type="match status" value="1"/>
</dbReference>
<protein>
    <submittedName>
        <fullName evidence="1">Retroviral-like aspartic protease family protein</fullName>
    </submittedName>
</protein>
<keyword evidence="1" id="KW-0645">Protease</keyword>
<dbReference type="RefSeq" id="WP_252853369.1">
    <property type="nucleotide sequence ID" value="NZ_JAMXLR010000051.1"/>
</dbReference>
<accession>A0A9X2FBL7</accession>
<reference evidence="1" key="1">
    <citation type="submission" date="2022-06" db="EMBL/GenBank/DDBJ databases">
        <title>Aeoliella straminimaris, a novel planctomycete from sediments.</title>
        <authorList>
            <person name="Vitorino I.R."/>
            <person name="Lage O.M."/>
        </authorList>
    </citation>
    <scope>NUCLEOTIDE SEQUENCE</scope>
    <source>
        <strain evidence="1">ICT_H6.2</strain>
    </source>
</reference>
<dbReference type="Pfam" id="PF13975">
    <property type="entry name" value="gag-asp_proteas"/>
    <property type="match status" value="1"/>
</dbReference>
<dbReference type="GO" id="GO:0008233">
    <property type="term" value="F:peptidase activity"/>
    <property type="evidence" value="ECO:0007669"/>
    <property type="project" value="UniProtKB-KW"/>
</dbReference>
<dbReference type="InterPro" id="IPR021109">
    <property type="entry name" value="Peptidase_aspartic_dom_sf"/>
</dbReference>
<sequence length="205" mass="22102">MLDIREMVDQASQVYQSAEENGKLQQAAEELNTATGKDYSLEPSRSLASAIRKLESLEDEVLTEAIPLRRQGRTLYASVTVNGKYDKEMVVDSGASLILLPGPVAKELGVEPTKQDPMVQLVMADGRTITGQLIKLDEVRVGQFTVKDVEAAVLGPDAVAAEPLLGMSFLGNFKFELDAKAGSLTLVDVEGANPAEETKPGRGRR</sequence>
<evidence type="ECO:0000313" key="2">
    <source>
        <dbReference type="Proteomes" id="UP001155241"/>
    </source>
</evidence>
<keyword evidence="1" id="KW-0378">Hydrolase</keyword>
<proteinExistence type="predicted"/>
<gene>
    <name evidence="1" type="ORF">NG895_15205</name>
</gene>
<dbReference type="InterPro" id="IPR011969">
    <property type="entry name" value="Clan_AA_Asp_peptidase_C"/>
</dbReference>
<dbReference type="NCBIfam" id="TIGR02281">
    <property type="entry name" value="clan_AA_DTGA"/>
    <property type="match status" value="1"/>
</dbReference>
<name>A0A9X2FBL7_9BACT</name>
<dbReference type="Proteomes" id="UP001155241">
    <property type="component" value="Unassembled WGS sequence"/>
</dbReference>
<keyword evidence="2" id="KW-1185">Reference proteome</keyword>
<dbReference type="SUPFAM" id="SSF50630">
    <property type="entry name" value="Acid proteases"/>
    <property type="match status" value="1"/>
</dbReference>